<dbReference type="Pfam" id="PF01627">
    <property type="entry name" value="Hpt"/>
    <property type="match status" value="1"/>
</dbReference>
<feature type="modified residue" description="Phosphohistidine" evidence="2">
    <location>
        <position position="54"/>
    </location>
</feature>
<keyword evidence="4" id="KW-0418">Kinase</keyword>
<evidence type="ECO:0000259" key="3">
    <source>
        <dbReference type="PROSITE" id="PS50894"/>
    </source>
</evidence>
<dbReference type="SUPFAM" id="SSF47226">
    <property type="entry name" value="Histidine-containing phosphotransfer domain, HPT domain"/>
    <property type="match status" value="1"/>
</dbReference>
<dbReference type="RefSeq" id="WP_094992282.1">
    <property type="nucleotide sequence ID" value="NZ_NQKI01000004.1"/>
</dbReference>
<dbReference type="Proteomes" id="UP000215788">
    <property type="component" value="Unassembled WGS sequence"/>
</dbReference>
<proteinExistence type="predicted"/>
<dbReference type="CDD" id="cd00088">
    <property type="entry name" value="HPT"/>
    <property type="match status" value="1"/>
</dbReference>
<reference evidence="4 5" key="1">
    <citation type="submission" date="2017-08" db="EMBL/GenBank/DDBJ databases">
        <title>Genomic and metabolic characterisation of spoilage-associated Pseudomonas species.</title>
        <authorList>
            <person name="Stanborough T."/>
            <person name="Fegan N."/>
            <person name="Powell S.M."/>
            <person name="Singh T."/>
            <person name="Tamplin M.L."/>
            <person name="Chandry P.S."/>
        </authorList>
    </citation>
    <scope>NUCLEOTIDE SEQUENCE [LARGE SCALE GENOMIC DNA]</scope>
    <source>
        <strain evidence="4 5">L1802</strain>
    </source>
</reference>
<dbReference type="InterPro" id="IPR008207">
    <property type="entry name" value="Sig_transdc_His_kin_Hpt_dom"/>
</dbReference>
<sequence length="120" mass="13368">MSDLHMDPAVVNALRDVMEGGFADLLDTFIADSDERLQHLHLARGPTELMGVAHSFKGSSCNMGAIRLARLCGELEARVQKMPLVGIEELVLKIDHEYQTVRRLYCAERKRCGAVHVVSH</sequence>
<protein>
    <submittedName>
        <fullName evidence="4">Histidine kinase</fullName>
    </submittedName>
</protein>
<keyword evidence="4" id="KW-0808">Transferase</keyword>
<evidence type="ECO:0000256" key="1">
    <source>
        <dbReference type="ARBA" id="ARBA00023012"/>
    </source>
</evidence>
<accession>A0A266NDX4</accession>
<dbReference type="InterPro" id="IPR036641">
    <property type="entry name" value="HPT_dom_sf"/>
</dbReference>
<evidence type="ECO:0000256" key="2">
    <source>
        <dbReference type="PROSITE-ProRule" id="PRU00110"/>
    </source>
</evidence>
<name>A0A266NDX4_9PSED</name>
<feature type="domain" description="HPt" evidence="3">
    <location>
        <begin position="11"/>
        <end position="108"/>
    </location>
</feature>
<evidence type="ECO:0000313" key="5">
    <source>
        <dbReference type="Proteomes" id="UP000215788"/>
    </source>
</evidence>
<dbReference type="GO" id="GO:0004672">
    <property type="term" value="F:protein kinase activity"/>
    <property type="evidence" value="ECO:0007669"/>
    <property type="project" value="UniProtKB-ARBA"/>
</dbReference>
<organism evidence="4 5">
    <name type="scientific">Pseudomonas lundensis</name>
    <dbReference type="NCBI Taxonomy" id="86185"/>
    <lineage>
        <taxon>Bacteria</taxon>
        <taxon>Pseudomonadati</taxon>
        <taxon>Pseudomonadota</taxon>
        <taxon>Gammaproteobacteria</taxon>
        <taxon>Pseudomonadales</taxon>
        <taxon>Pseudomonadaceae</taxon>
        <taxon>Pseudomonas</taxon>
    </lineage>
</organism>
<dbReference type="PROSITE" id="PS50894">
    <property type="entry name" value="HPT"/>
    <property type="match status" value="1"/>
</dbReference>
<comment type="caution">
    <text evidence="4">The sequence shown here is derived from an EMBL/GenBank/DDBJ whole genome shotgun (WGS) entry which is preliminary data.</text>
</comment>
<dbReference type="OrthoDB" id="9131849at2"/>
<keyword evidence="2" id="KW-0597">Phosphoprotein</keyword>
<dbReference type="GO" id="GO:0000160">
    <property type="term" value="P:phosphorelay signal transduction system"/>
    <property type="evidence" value="ECO:0007669"/>
    <property type="project" value="UniProtKB-KW"/>
</dbReference>
<evidence type="ECO:0000313" key="4">
    <source>
        <dbReference type="EMBL" id="OZY60691.1"/>
    </source>
</evidence>
<keyword evidence="1" id="KW-0902">Two-component regulatory system</keyword>
<gene>
    <name evidence="4" type="ORF">CJF39_04160</name>
</gene>
<dbReference type="Gene3D" id="1.20.120.160">
    <property type="entry name" value="HPT domain"/>
    <property type="match status" value="1"/>
</dbReference>
<dbReference type="EMBL" id="NQKI01000004">
    <property type="protein sequence ID" value="OZY60691.1"/>
    <property type="molecule type" value="Genomic_DNA"/>
</dbReference>
<dbReference type="AlphaFoldDB" id="A0A266NDX4"/>